<gene>
    <name evidence="2" type="ORF">NDI89_21275</name>
</gene>
<evidence type="ECO:0000313" key="2">
    <source>
        <dbReference type="EMBL" id="MDF9748108.1"/>
    </source>
</evidence>
<dbReference type="AlphaFoldDB" id="A0A9Q4L715"/>
<name>A0A9Q4L715_9EURY</name>
<comment type="caution">
    <text evidence="2">The sequence shown here is derived from an EMBL/GenBank/DDBJ whole genome shotgun (WGS) entry which is preliminary data.</text>
</comment>
<keyword evidence="3" id="KW-1185">Reference proteome</keyword>
<dbReference type="Proteomes" id="UP001154061">
    <property type="component" value="Unassembled WGS sequence"/>
</dbReference>
<keyword evidence="1" id="KW-0472">Membrane</keyword>
<proteinExistence type="predicted"/>
<feature type="transmembrane region" description="Helical" evidence="1">
    <location>
        <begin position="12"/>
        <end position="33"/>
    </location>
</feature>
<evidence type="ECO:0000313" key="3">
    <source>
        <dbReference type="Proteomes" id="UP001154061"/>
    </source>
</evidence>
<keyword evidence="1" id="KW-1133">Transmembrane helix</keyword>
<evidence type="ECO:0000256" key="1">
    <source>
        <dbReference type="SAM" id="Phobius"/>
    </source>
</evidence>
<organism evidence="2 3">
    <name type="scientific">Natrinema salsiterrestre</name>
    <dbReference type="NCBI Taxonomy" id="2950540"/>
    <lineage>
        <taxon>Archaea</taxon>
        <taxon>Methanobacteriati</taxon>
        <taxon>Methanobacteriota</taxon>
        <taxon>Stenosarchaea group</taxon>
        <taxon>Halobacteria</taxon>
        <taxon>Halobacteriales</taxon>
        <taxon>Natrialbaceae</taxon>
        <taxon>Natrinema</taxon>
    </lineage>
</organism>
<protein>
    <submittedName>
        <fullName evidence="2">Uncharacterized protein</fullName>
    </submittedName>
</protein>
<reference evidence="2" key="1">
    <citation type="submission" date="2022-06" db="EMBL/GenBank/DDBJ databases">
        <title>Natrinema sp. a new haloarchaeum isolate from saline soil.</title>
        <authorList>
            <person name="Strakova D."/>
            <person name="Galisteo C."/>
            <person name="Sanchez-Porro C."/>
            <person name="Ventosa A."/>
        </authorList>
    </citation>
    <scope>NUCLEOTIDE SEQUENCE</scope>
    <source>
        <strain evidence="2">S1CR25-10</strain>
    </source>
</reference>
<keyword evidence="1" id="KW-0812">Transmembrane</keyword>
<dbReference type="EMBL" id="JAMQOT010000012">
    <property type="protein sequence ID" value="MDF9748108.1"/>
    <property type="molecule type" value="Genomic_DNA"/>
</dbReference>
<feature type="transmembrane region" description="Helical" evidence="1">
    <location>
        <begin position="40"/>
        <end position="59"/>
    </location>
</feature>
<accession>A0A9Q4L715</accession>
<sequence>MIAVIPVSTPVSLLVGVTTMVVLVVYVLCFCRVSVLGRSVAVRVFGFVVVMCVFVRGFGLRGGVCRSVSVVLREFGLRLG</sequence>